<dbReference type="InterPro" id="IPR013783">
    <property type="entry name" value="Ig-like_fold"/>
</dbReference>
<dbReference type="Gene3D" id="2.60.40.10">
    <property type="entry name" value="Immunoglobulins"/>
    <property type="match status" value="3"/>
</dbReference>
<dbReference type="SUPFAM" id="SSF49265">
    <property type="entry name" value="Fibronectin type III"/>
    <property type="match status" value="1"/>
</dbReference>
<dbReference type="Gene3D" id="2.60.40.4070">
    <property type="match status" value="1"/>
</dbReference>
<evidence type="ECO:0000313" key="2">
    <source>
        <dbReference type="EMBL" id="MBL0742510.1"/>
    </source>
</evidence>
<dbReference type="Proteomes" id="UP000613030">
    <property type="component" value="Unassembled WGS sequence"/>
</dbReference>
<keyword evidence="3" id="KW-1185">Reference proteome</keyword>
<feature type="signal peptide" evidence="1">
    <location>
        <begin position="1"/>
        <end position="19"/>
    </location>
</feature>
<dbReference type="EMBL" id="JAERRB010000004">
    <property type="protein sequence ID" value="MBL0742510.1"/>
    <property type="molecule type" value="Genomic_DNA"/>
</dbReference>
<proteinExistence type="predicted"/>
<comment type="caution">
    <text evidence="2">The sequence shown here is derived from an EMBL/GenBank/DDBJ whole genome shotgun (WGS) entry which is preliminary data.</text>
</comment>
<organism evidence="2 3">
    <name type="scientific">Chryseolinea lacunae</name>
    <dbReference type="NCBI Taxonomy" id="2801331"/>
    <lineage>
        <taxon>Bacteria</taxon>
        <taxon>Pseudomonadati</taxon>
        <taxon>Bacteroidota</taxon>
        <taxon>Cytophagia</taxon>
        <taxon>Cytophagales</taxon>
        <taxon>Fulvivirgaceae</taxon>
        <taxon>Chryseolinea</taxon>
    </lineage>
</organism>
<sequence>MKTVIVSLCLMFAGMSAIASHIRSVQIQAEQINCASLTYRITVIAYTNYGSTVAFGGTDDRLDFGDGFSIEIPELATQEIIDPLLKVGKIQFETTHTFVREGTFIISYREANRNEGVLNVPGSVNSPYYTETAVRIGFGLCNSSPVLTVPPIDHACRGLAFYHVVGAVDPDGDSLSYQLTTPRSQASEELKNYSLPNAIAFYAAMHYDQANEAHNGKPTFAIDAQSGLLTWDAPGSLGEYSVAIKITQWKFNNADSTWYAAGYVIRDMQIVVDDCVNQRPVLTTAQDLCVEAGTTVHFTLKGSDPDRHNVVIEAFSDIFTLNQDAATVLPDSGIVQSTTPPTDTASIDFAWNTTCALVRSQPYAVVFKITDRPPAGTPLVQFQTVRITVMAPAPVFKSVSVNPVSKIITLQWQPPACENTTALQVWRRVARYTYTPSSCDTGMPKNLHYTLLAELPADATSYVDRAIDVGAQYCYRVVARVGAAKTPGRISIDTCLIPKPPEAPVVTQVSVERSRAANGTTVVTWTSPFALDKAQYPPPYAYVIYRSEGFVGNTYVQVHGPQTDTVFADVLNNEDTPHRYKIELYVPSLTGAPVDTSAAASSVFLKAKSSPSGIVLDWDGRTPWSNYVQAFPYHRIYRNETGPEDPFALIDSVDVNENGFHFMDSHVAYNKTYYYKVLTRGSYGNPDLPQPLENFSQVAIAKLDTLAPCVPMVVLEQPRCNTFACKGNVYHNILSWQAPAGCDDAVTYKVFIRDDNSGTFTLLAVVTENSFVHTGLASLAHCYAVSAIDLSGNESALSDAVCNDNCGTIAFANVITPYNHDGRNDRFEVFHNDNDASTCPRFVKSVGLKIYDRWGKEVYALDATSWEETNYTFWNGLSSEGRKVSPGVYYYSADVYFEMRDPEAGHRVVNGWVHVVE</sequence>
<evidence type="ECO:0000256" key="1">
    <source>
        <dbReference type="SAM" id="SignalP"/>
    </source>
</evidence>
<gene>
    <name evidence="2" type="ORF">JI741_14880</name>
</gene>
<reference evidence="2 3" key="1">
    <citation type="submission" date="2021-01" db="EMBL/GenBank/DDBJ databases">
        <title>Chryseolinea sp. Jin1 Genome sequencing and assembly.</title>
        <authorList>
            <person name="Kim I."/>
        </authorList>
    </citation>
    <scope>NUCLEOTIDE SEQUENCE [LARGE SCALE GENOMIC DNA]</scope>
    <source>
        <strain evidence="2 3">Jin1</strain>
    </source>
</reference>
<evidence type="ECO:0000313" key="3">
    <source>
        <dbReference type="Proteomes" id="UP000613030"/>
    </source>
</evidence>
<dbReference type="InterPro" id="IPR036116">
    <property type="entry name" value="FN3_sf"/>
</dbReference>
<keyword evidence="1" id="KW-0732">Signal</keyword>
<feature type="chain" id="PRO_5045755662" evidence="1">
    <location>
        <begin position="20"/>
        <end position="917"/>
    </location>
</feature>
<protein>
    <submittedName>
        <fullName evidence="2">Gliding motility-associated C-terminal domain-containing protein</fullName>
    </submittedName>
</protein>
<dbReference type="Pfam" id="PF13585">
    <property type="entry name" value="CHU_C"/>
    <property type="match status" value="1"/>
</dbReference>
<accession>A0ABS1KSS0</accession>
<name>A0ABS1KSS0_9BACT</name>
<dbReference type="RefSeq" id="WP_202010818.1">
    <property type="nucleotide sequence ID" value="NZ_JAERRB010000004.1"/>
</dbReference>